<reference evidence="1 2" key="1">
    <citation type="submission" date="2014-06" db="EMBL/GenBank/DDBJ databases">
        <title>Evolutionary Origins and Diversification of the Mycorrhizal Mutualists.</title>
        <authorList>
            <consortium name="DOE Joint Genome Institute"/>
            <consortium name="Mycorrhizal Genomics Consortium"/>
            <person name="Kohler A."/>
            <person name="Kuo A."/>
            <person name="Nagy L.G."/>
            <person name="Floudas D."/>
            <person name="Copeland A."/>
            <person name="Barry K.W."/>
            <person name="Cichocki N."/>
            <person name="Veneault-Fourrey C."/>
            <person name="LaButti K."/>
            <person name="Lindquist E.A."/>
            <person name="Lipzen A."/>
            <person name="Lundell T."/>
            <person name="Morin E."/>
            <person name="Murat C."/>
            <person name="Riley R."/>
            <person name="Ohm R."/>
            <person name="Sun H."/>
            <person name="Tunlid A."/>
            <person name="Henrissat B."/>
            <person name="Grigoriev I.V."/>
            <person name="Hibbett D.S."/>
            <person name="Martin F."/>
        </authorList>
    </citation>
    <scope>NUCLEOTIDE SEQUENCE [LARGE SCALE GENOMIC DNA]</scope>
    <source>
        <strain evidence="1 2">SS14</strain>
    </source>
</reference>
<evidence type="ECO:0000313" key="1">
    <source>
        <dbReference type="EMBL" id="KIJ40755.1"/>
    </source>
</evidence>
<evidence type="ECO:0000313" key="2">
    <source>
        <dbReference type="Proteomes" id="UP000054279"/>
    </source>
</evidence>
<protein>
    <submittedName>
        <fullName evidence="1">Uncharacterized protein</fullName>
    </submittedName>
</protein>
<dbReference type="Proteomes" id="UP000054279">
    <property type="component" value="Unassembled WGS sequence"/>
</dbReference>
<dbReference type="EMBL" id="KN837141">
    <property type="protein sequence ID" value="KIJ40755.1"/>
    <property type="molecule type" value="Genomic_DNA"/>
</dbReference>
<accession>A0A0C9VR14</accession>
<proteinExistence type="predicted"/>
<name>A0A0C9VR14_SPHS4</name>
<dbReference type="AlphaFoldDB" id="A0A0C9VR14"/>
<keyword evidence="2" id="KW-1185">Reference proteome</keyword>
<gene>
    <name evidence="1" type="ORF">M422DRAFT_256166</name>
</gene>
<sequence length="189" mass="21358">MSTHNSTNQPQELQPAFVPVCDAVRQAYEENLEHDSNELENIIITEKTQEWLPIPPNDPLQPHNLPSPFHLISKPIHTLATTHRYPLCSLDDLSDEELSVTMDPGEAANNALKVAIARHDYASVTSLARGQLHRFRTVLAQTQILRAAHYERLHEEDLMQEQCLIENYGEELARVCTNSVAAELTMDTL</sequence>
<dbReference type="HOGENOM" id="CLU_109061_0_0_1"/>
<organism evidence="1 2">
    <name type="scientific">Sphaerobolus stellatus (strain SS14)</name>
    <dbReference type="NCBI Taxonomy" id="990650"/>
    <lineage>
        <taxon>Eukaryota</taxon>
        <taxon>Fungi</taxon>
        <taxon>Dikarya</taxon>
        <taxon>Basidiomycota</taxon>
        <taxon>Agaricomycotina</taxon>
        <taxon>Agaricomycetes</taxon>
        <taxon>Phallomycetidae</taxon>
        <taxon>Geastrales</taxon>
        <taxon>Sphaerobolaceae</taxon>
        <taxon>Sphaerobolus</taxon>
    </lineage>
</organism>